<comment type="caution">
    <text evidence="1">The sequence shown here is derived from an EMBL/GenBank/DDBJ whole genome shotgun (WGS) entry which is preliminary data.</text>
</comment>
<proteinExistence type="predicted"/>
<sequence length="151" mass="16633">MTSEKLRIKLLERRVRQFAAALDGLGDVRITMPAPGDFLRHRQALAQANALDAPALRRWPHPVDRAAVLDLVCAGIASAGPEVHIPCEQPFHIVARIDDCRAFVSSIWRMEATLDLSLYFTSPAAVIALHDLEYALAYVVTALGQEPLHDS</sequence>
<dbReference type="Proteomes" id="UP000785613">
    <property type="component" value="Unassembled WGS sequence"/>
</dbReference>
<organism evidence="1 2">
    <name type="scientific">Massilia rubra</name>
    <dbReference type="NCBI Taxonomy" id="2607910"/>
    <lineage>
        <taxon>Bacteria</taxon>
        <taxon>Pseudomonadati</taxon>
        <taxon>Pseudomonadota</taxon>
        <taxon>Betaproteobacteria</taxon>
        <taxon>Burkholderiales</taxon>
        <taxon>Oxalobacteraceae</taxon>
        <taxon>Telluria group</taxon>
        <taxon>Massilia</taxon>
    </lineage>
</organism>
<name>A0ABX0LFJ2_9BURK</name>
<gene>
    <name evidence="1" type="ORF">F0185_07645</name>
</gene>
<protein>
    <submittedName>
        <fullName evidence="1">Uncharacterized protein</fullName>
    </submittedName>
</protein>
<evidence type="ECO:0000313" key="2">
    <source>
        <dbReference type="Proteomes" id="UP000785613"/>
    </source>
</evidence>
<reference evidence="1 2" key="1">
    <citation type="submission" date="2019-09" db="EMBL/GenBank/DDBJ databases">
        <title>Taxonomy of Antarctic Massilia spp.: description of Massilia rubra sp. nov., Massilia aquatica sp. nov., Massilia mucilaginosa sp. nov., Massilia frigida sp. nov. isolated from streams, lakes and regoliths.</title>
        <authorList>
            <person name="Holochova P."/>
            <person name="Sedlacek I."/>
            <person name="Kralova S."/>
            <person name="Maslanova I."/>
            <person name="Busse H.-J."/>
            <person name="Stankova E."/>
            <person name="Vrbovska V."/>
            <person name="Kovarovic V."/>
            <person name="Bartak M."/>
            <person name="Svec P."/>
            <person name="Pantucek R."/>
        </authorList>
    </citation>
    <scope>NUCLEOTIDE SEQUENCE [LARGE SCALE GENOMIC DNA]</scope>
    <source>
        <strain evidence="1 2">CCM 8692</strain>
    </source>
</reference>
<evidence type="ECO:0000313" key="1">
    <source>
        <dbReference type="EMBL" id="NHZ33464.1"/>
    </source>
</evidence>
<dbReference type="RefSeq" id="WP_167223139.1">
    <property type="nucleotide sequence ID" value="NZ_VUYU01000004.1"/>
</dbReference>
<dbReference type="EMBL" id="VUYU01000004">
    <property type="protein sequence ID" value="NHZ33464.1"/>
    <property type="molecule type" value="Genomic_DNA"/>
</dbReference>
<keyword evidence="2" id="KW-1185">Reference proteome</keyword>
<accession>A0ABX0LFJ2</accession>